<evidence type="ECO:0008006" key="2">
    <source>
        <dbReference type="Google" id="ProtNLM"/>
    </source>
</evidence>
<dbReference type="EMBL" id="UINC01098549">
    <property type="protein sequence ID" value="SVC57156.1"/>
    <property type="molecule type" value="Genomic_DNA"/>
</dbReference>
<feature type="non-terminal residue" evidence="1">
    <location>
        <position position="1"/>
    </location>
</feature>
<protein>
    <recommendedName>
        <fullName evidence="2">Peptidase G2 IMC autoproteolytic cleavage domain-containing protein</fullName>
    </recommendedName>
</protein>
<sequence length="320" mass="33523">GTDSGSIARIKIRAYGPSAANGYIALDATTDIDMLAGDDIHMTATTAEIHATAGTDIHLDAGSEFRVKTTTPTSYIESPTINVGTNGTTTDINLDSTNMDLGVRLGTTITMKGTNITLGTVETGVTTKLQGDDIEINPQNSGTIKAGTSGTNNAMTFGYFSSAGDKTTGTMNGYWAVPTGSRLEATYADLAERYHAEKEYQPGTVVKLGGSTEITETNIQCDVDVFGVISENPGFTMNAEAGDSTTHPFVAMSGRVPCKVVGDVKKGQRLVSSHIPGVAMALDSQALNDVNSFAIVGRSLVDVIARNDEVNLIEIVVGKQ</sequence>
<name>A0A382N7U3_9ZZZZ</name>
<dbReference type="AlphaFoldDB" id="A0A382N7U3"/>
<proteinExistence type="predicted"/>
<accession>A0A382N7U3</accession>
<evidence type="ECO:0000313" key="1">
    <source>
        <dbReference type="EMBL" id="SVC57156.1"/>
    </source>
</evidence>
<reference evidence="1" key="1">
    <citation type="submission" date="2018-05" db="EMBL/GenBank/DDBJ databases">
        <authorList>
            <person name="Lanie J.A."/>
            <person name="Ng W.-L."/>
            <person name="Kazmierczak K.M."/>
            <person name="Andrzejewski T.M."/>
            <person name="Davidsen T.M."/>
            <person name="Wayne K.J."/>
            <person name="Tettelin H."/>
            <person name="Glass J.I."/>
            <person name="Rusch D."/>
            <person name="Podicherti R."/>
            <person name="Tsui H.-C.T."/>
            <person name="Winkler M.E."/>
        </authorList>
    </citation>
    <scope>NUCLEOTIDE SEQUENCE</scope>
</reference>
<dbReference type="Gene3D" id="2.40.300.10">
    <property type="entry name" value="Head decoration protein D"/>
    <property type="match status" value="1"/>
</dbReference>
<gene>
    <name evidence="1" type="ORF">METZ01_LOCUS310010</name>
</gene>
<organism evidence="1">
    <name type="scientific">marine metagenome</name>
    <dbReference type="NCBI Taxonomy" id="408172"/>
    <lineage>
        <taxon>unclassified sequences</taxon>
        <taxon>metagenomes</taxon>
        <taxon>ecological metagenomes</taxon>
    </lineage>
</organism>